<sequence>MSSTLELRPPWHREPPTTPLKRPRRRFGRGVLVLLAFGALAAVLHFGGTGLSPSGQATLLVFTAAVAGWTLTRVDDTYIALAAALVLVLLGVLSGDELFATLGGETIWLLIAAFVLAAGVGASGLPTRVAVALIGRARSTRGLAHLVTAALLLSAFAIPATSGRAALALPVFTALAAALADRPRVVKALAVLFPTVILLSAVATLMGAGAHLVTSQLLTAATGQGFGFGQWLLLGLPLAAVSSHLAAEVVLFLFTRRPDRRERFALDLTAIRPPKGLSTEERRAALLLAGVSLAWASEPLHGVSPAVVALIGALLVTSPRFGTVKLNPALAGVPWSLLVFMAATAALGTALIHSGAAGWLAGLLLGSVTSPLGFLVAVVLLSTAAHLVIQSRSARSSVLVPLVIPAALVLGLNPAAVAFASTAAAGFCHTLPASAKPVAMFARVEDTPTYDRSDLLRLSAVLGPLTAALVLFFALSVWPVLGLDWR</sequence>
<reference evidence="7 8" key="1">
    <citation type="submission" date="2021-03" db="EMBL/GenBank/DDBJ databases">
        <title>Sequencing the genomes of 1000 actinobacteria strains.</title>
        <authorList>
            <person name="Klenk H.-P."/>
        </authorList>
    </citation>
    <scope>NUCLEOTIDE SEQUENCE [LARGE SCALE GENOMIC DNA]</scope>
    <source>
        <strain evidence="7 8">DSM 44580</strain>
    </source>
</reference>
<dbReference type="PANTHER" id="PTHR43652:SF2">
    <property type="entry name" value="BASIC AMINO ACID ANTIPORTER YFCC-RELATED"/>
    <property type="match status" value="1"/>
</dbReference>
<proteinExistence type="predicted"/>
<keyword evidence="4 6" id="KW-0472">Membrane</keyword>
<feature type="transmembrane region" description="Helical" evidence="6">
    <location>
        <begin position="358"/>
        <end position="381"/>
    </location>
</feature>
<comment type="caution">
    <text evidence="7">The sequence shown here is derived from an EMBL/GenBank/DDBJ whole genome shotgun (WGS) entry which is preliminary data.</text>
</comment>
<dbReference type="RefSeq" id="WP_086783007.1">
    <property type="nucleotide sequence ID" value="NZ_JAGIOO010000001.1"/>
</dbReference>
<gene>
    <name evidence="7" type="ORF">JOF53_004340</name>
</gene>
<keyword evidence="8" id="KW-1185">Reference proteome</keyword>
<comment type="subcellular location">
    <subcellularLocation>
        <location evidence="1">Membrane</location>
        <topology evidence="1">Multi-pass membrane protein</topology>
    </subcellularLocation>
</comment>
<protein>
    <submittedName>
        <fullName evidence="7">Anion transporter</fullName>
    </submittedName>
</protein>
<evidence type="ECO:0000256" key="5">
    <source>
        <dbReference type="SAM" id="MobiDB-lite"/>
    </source>
</evidence>
<dbReference type="Proteomes" id="UP001519363">
    <property type="component" value="Unassembled WGS sequence"/>
</dbReference>
<feature type="transmembrane region" description="Helical" evidence="6">
    <location>
        <begin position="54"/>
        <end position="71"/>
    </location>
</feature>
<feature type="transmembrane region" description="Helical" evidence="6">
    <location>
        <begin position="107"/>
        <end position="131"/>
    </location>
</feature>
<feature type="transmembrane region" description="Helical" evidence="6">
    <location>
        <begin position="30"/>
        <end position="48"/>
    </location>
</feature>
<evidence type="ECO:0000256" key="3">
    <source>
        <dbReference type="ARBA" id="ARBA00022989"/>
    </source>
</evidence>
<feature type="transmembrane region" description="Helical" evidence="6">
    <location>
        <begin position="78"/>
        <end position="95"/>
    </location>
</feature>
<dbReference type="Pfam" id="PF00939">
    <property type="entry name" value="Na_sulph_symp"/>
    <property type="match status" value="1"/>
</dbReference>
<organism evidence="7 8">
    <name type="scientific">Crossiella equi</name>
    <dbReference type="NCBI Taxonomy" id="130796"/>
    <lineage>
        <taxon>Bacteria</taxon>
        <taxon>Bacillati</taxon>
        <taxon>Actinomycetota</taxon>
        <taxon>Actinomycetes</taxon>
        <taxon>Pseudonocardiales</taxon>
        <taxon>Pseudonocardiaceae</taxon>
        <taxon>Crossiella</taxon>
    </lineage>
</organism>
<evidence type="ECO:0000256" key="4">
    <source>
        <dbReference type="ARBA" id="ARBA00023136"/>
    </source>
</evidence>
<dbReference type="InterPro" id="IPR001898">
    <property type="entry name" value="SLC13A/DASS"/>
</dbReference>
<evidence type="ECO:0000256" key="2">
    <source>
        <dbReference type="ARBA" id="ARBA00022692"/>
    </source>
</evidence>
<evidence type="ECO:0000256" key="6">
    <source>
        <dbReference type="SAM" id="Phobius"/>
    </source>
</evidence>
<dbReference type="InterPro" id="IPR051679">
    <property type="entry name" value="DASS-Related_Transporters"/>
</dbReference>
<keyword evidence="3 6" id="KW-1133">Transmembrane helix</keyword>
<accession>A0ABS5AFW7</accession>
<dbReference type="EMBL" id="JAGIOO010000001">
    <property type="protein sequence ID" value="MBP2475468.1"/>
    <property type="molecule type" value="Genomic_DNA"/>
</dbReference>
<feature type="transmembrane region" description="Helical" evidence="6">
    <location>
        <begin position="231"/>
        <end position="254"/>
    </location>
</feature>
<feature type="region of interest" description="Disordered" evidence="5">
    <location>
        <begin position="1"/>
        <end position="23"/>
    </location>
</feature>
<feature type="transmembrane region" description="Helical" evidence="6">
    <location>
        <begin position="458"/>
        <end position="481"/>
    </location>
</feature>
<evidence type="ECO:0000256" key="1">
    <source>
        <dbReference type="ARBA" id="ARBA00004141"/>
    </source>
</evidence>
<name>A0ABS5AFW7_9PSEU</name>
<keyword evidence="2 6" id="KW-0812">Transmembrane</keyword>
<evidence type="ECO:0000313" key="8">
    <source>
        <dbReference type="Proteomes" id="UP001519363"/>
    </source>
</evidence>
<feature type="transmembrane region" description="Helical" evidence="6">
    <location>
        <begin position="402"/>
        <end position="427"/>
    </location>
</feature>
<evidence type="ECO:0000313" key="7">
    <source>
        <dbReference type="EMBL" id="MBP2475468.1"/>
    </source>
</evidence>
<feature type="transmembrane region" description="Helical" evidence="6">
    <location>
        <begin position="329"/>
        <end position="352"/>
    </location>
</feature>
<feature type="transmembrane region" description="Helical" evidence="6">
    <location>
        <begin position="188"/>
        <end position="211"/>
    </location>
</feature>
<dbReference type="PANTHER" id="PTHR43652">
    <property type="entry name" value="BASIC AMINO ACID ANTIPORTER YFCC-RELATED"/>
    <property type="match status" value="1"/>
</dbReference>